<reference evidence="2" key="1">
    <citation type="submission" date="2016-10" db="EMBL/GenBank/DDBJ databases">
        <authorList>
            <person name="Varghese N."/>
            <person name="Submissions S."/>
        </authorList>
    </citation>
    <scope>NUCLEOTIDE SEQUENCE [LARGE SCALE GENOMIC DNA]</scope>
    <source>
        <strain evidence="2">NRRL B-51270</strain>
    </source>
</reference>
<dbReference type="EMBL" id="LT629736">
    <property type="protein sequence ID" value="SDS07275.1"/>
    <property type="molecule type" value="Genomic_DNA"/>
</dbReference>
<gene>
    <name evidence="1" type="ORF">SAMN05216421_0855</name>
</gene>
<keyword evidence="2" id="KW-1185">Reference proteome</keyword>
<proteinExistence type="predicted"/>
<dbReference type="OrthoDB" id="6214536at2"/>
<dbReference type="AlphaFoldDB" id="A0A1H1P8G5"/>
<sequence>MRVCGVEINSNDVNVCLLSLSDDIFELPDFRSRKLTLKDVNSTTELRYFQQTFAKLMEDYQVDQVVIRQRPMKGKFAGGAVGFKLEAAIELITDLNVVIMSTTDIKDSLKRNPIQIDYAGTGLKAFQEVAFNTAYAYLMKDKYAVKDS</sequence>
<dbReference type="Proteomes" id="UP000243207">
    <property type="component" value="Chromosome I"/>
</dbReference>
<name>A0A1H1P8G5_9GAMM</name>
<dbReference type="InterPro" id="IPR021378">
    <property type="entry name" value="DUF3010"/>
</dbReference>
<evidence type="ECO:0008006" key="3">
    <source>
        <dbReference type="Google" id="ProtNLM"/>
    </source>
</evidence>
<dbReference type="RefSeq" id="WP_093391990.1">
    <property type="nucleotide sequence ID" value="NZ_LT629736.1"/>
</dbReference>
<evidence type="ECO:0000313" key="2">
    <source>
        <dbReference type="Proteomes" id="UP000243207"/>
    </source>
</evidence>
<dbReference type="Pfam" id="PF11215">
    <property type="entry name" value="DUF3010"/>
    <property type="match status" value="1"/>
</dbReference>
<evidence type="ECO:0000313" key="1">
    <source>
        <dbReference type="EMBL" id="SDS07275.1"/>
    </source>
</evidence>
<dbReference type="STRING" id="487184.SAMN05216421_0855"/>
<protein>
    <recommendedName>
        <fullName evidence="3">DUF3010 family protein</fullName>
    </recommendedName>
</protein>
<accession>A0A1H1P8G5</accession>
<organism evidence="1 2">
    <name type="scientific">Halopseudomonas xinjiangensis</name>
    <dbReference type="NCBI Taxonomy" id="487184"/>
    <lineage>
        <taxon>Bacteria</taxon>
        <taxon>Pseudomonadati</taxon>
        <taxon>Pseudomonadota</taxon>
        <taxon>Gammaproteobacteria</taxon>
        <taxon>Pseudomonadales</taxon>
        <taxon>Pseudomonadaceae</taxon>
        <taxon>Halopseudomonas</taxon>
    </lineage>
</organism>